<sequence>MSNPLSQHAPKASWALFEGLFIIAALVAVFATFITIAGVNPDNPTAGTTPWLLALNLVLIIVLATIVIREFLAIRSRSREAGEGRLAQRFVMLFGFSALVPSMVVAIFLGAVITRGLDNWFGDTAEAVMEKNKQIFQDYVDNFESSFDVDVRLAALDVENFARDVKAQMAAENGGEDVDAGQFAANASAALSEGLRQTLAYREFVTISIVSADGQEIIAEENAGTPVRLRPPPDAFEEARKGEVAARLYEAQGVATALIRISEPVDGYVYAAKPFDQNLFAMLGDAKEQLAQYNNAKQRSGRLQTIFAIGYAQITALILLLAGRLGLEAAGRVTGPIGRLASAAHTVRDGDLTVRVPVSGPKDEVYALSQSFNAMTEQLSEQRNALIRAREDEEDRRRFVETLLAEVSAGVIRMDADMTVTLANRSAGELLGTDEVKTGDALEVVAPEFERYVRDTLERNSPVDASIEISRNNSTRHIRLKTAPDPAGGCVLTFDDTTRLINAQRQMAWRDVARRIAHEIRNPLTPIMLSTERLRRRYASKIDDHDGVFEKCIDTILRQVGDIGRMVEEFSSFARMPKPSVAPFDMEELLQEASFSRSVVYPDIDFEFASEASSKTYSGDERLLGQAIGNLLKNAAEAIEGMPEETDVQGQIRMVLSGDEQGLEITIEDNGPGFPEDVRERLLEPYVTTREKGTGLGLAIVNRIIADHGGSISLQNRLDGLRGARVRIWLPPHDPATKTIPAASQDSAGINPHSPQTVRVEEPTPWR</sequence>
<feature type="transmembrane region" description="Helical" evidence="15">
    <location>
        <begin position="51"/>
        <end position="69"/>
    </location>
</feature>
<keyword evidence="4" id="KW-1003">Cell membrane</keyword>
<dbReference type="EC" id="2.7.13.3" evidence="3"/>
<dbReference type="STRING" id="1280952.HJA_17203"/>
<dbReference type="InterPro" id="IPR017232">
    <property type="entry name" value="NtrY"/>
</dbReference>
<dbReference type="PANTHER" id="PTHR43065">
    <property type="entry name" value="SENSOR HISTIDINE KINASE"/>
    <property type="match status" value="1"/>
</dbReference>
<evidence type="ECO:0000256" key="4">
    <source>
        <dbReference type="ARBA" id="ARBA00022475"/>
    </source>
</evidence>
<keyword evidence="10" id="KW-0067">ATP-binding</keyword>
<dbReference type="eggNOG" id="COG5000">
    <property type="taxonomic scope" value="Bacteria"/>
</dbReference>
<feature type="domain" description="Histidine kinase" evidence="16">
    <location>
        <begin position="515"/>
        <end position="734"/>
    </location>
</feature>
<feature type="domain" description="HAMP" evidence="17">
    <location>
        <begin position="331"/>
        <end position="384"/>
    </location>
</feature>
<dbReference type="PATRIC" id="fig|1280952.3.peg.3439"/>
<evidence type="ECO:0000256" key="13">
    <source>
        <dbReference type="ARBA" id="ARBA00023136"/>
    </source>
</evidence>
<dbReference type="InterPro" id="IPR036890">
    <property type="entry name" value="HATPase_C_sf"/>
</dbReference>
<evidence type="ECO:0000256" key="1">
    <source>
        <dbReference type="ARBA" id="ARBA00000085"/>
    </source>
</evidence>
<feature type="compositionally biased region" description="Polar residues" evidence="14">
    <location>
        <begin position="742"/>
        <end position="757"/>
    </location>
</feature>
<evidence type="ECO:0000256" key="7">
    <source>
        <dbReference type="ARBA" id="ARBA00022692"/>
    </source>
</evidence>
<proteinExistence type="predicted"/>
<evidence type="ECO:0000256" key="15">
    <source>
        <dbReference type="SAM" id="Phobius"/>
    </source>
</evidence>
<dbReference type="InterPro" id="IPR003660">
    <property type="entry name" value="HAMP_dom"/>
</dbReference>
<dbReference type="AlphaFoldDB" id="A0A059F6Q7"/>
<comment type="catalytic activity">
    <reaction evidence="1">
        <text>ATP + protein L-histidine = ADP + protein N-phospho-L-histidine.</text>
        <dbReference type="EC" id="2.7.13.3"/>
    </reaction>
</comment>
<evidence type="ECO:0000256" key="2">
    <source>
        <dbReference type="ARBA" id="ARBA00004651"/>
    </source>
</evidence>
<dbReference type="Gene3D" id="1.10.287.130">
    <property type="match status" value="1"/>
</dbReference>
<keyword evidence="6" id="KW-0808">Transferase</keyword>
<evidence type="ECO:0000313" key="19">
    <source>
        <dbReference type="Proteomes" id="UP000024816"/>
    </source>
</evidence>
<evidence type="ECO:0000256" key="5">
    <source>
        <dbReference type="ARBA" id="ARBA00022553"/>
    </source>
</evidence>
<keyword evidence="11 15" id="KW-1133">Transmembrane helix</keyword>
<dbReference type="SMART" id="SM00387">
    <property type="entry name" value="HATPase_c"/>
    <property type="match status" value="1"/>
</dbReference>
<keyword evidence="5" id="KW-0597">Phosphoprotein</keyword>
<feature type="transmembrane region" description="Helical" evidence="15">
    <location>
        <begin position="12"/>
        <end position="39"/>
    </location>
</feature>
<dbReference type="SUPFAM" id="SSF158472">
    <property type="entry name" value="HAMP domain-like"/>
    <property type="match status" value="1"/>
</dbReference>
<dbReference type="RefSeq" id="WP_051597843.1">
    <property type="nucleotide sequence ID" value="NZ_ARYJ01000020.1"/>
</dbReference>
<evidence type="ECO:0000256" key="14">
    <source>
        <dbReference type="SAM" id="MobiDB-lite"/>
    </source>
</evidence>
<comment type="subcellular location">
    <subcellularLocation>
        <location evidence="2">Cell membrane</location>
        <topology evidence="2">Multi-pass membrane protein</topology>
    </subcellularLocation>
</comment>
<dbReference type="PIRSF" id="PIRSF037532">
    <property type="entry name" value="STHK_NtrY"/>
    <property type="match status" value="1"/>
</dbReference>
<dbReference type="CDD" id="cd06225">
    <property type="entry name" value="HAMP"/>
    <property type="match status" value="1"/>
</dbReference>
<evidence type="ECO:0000313" key="18">
    <source>
        <dbReference type="EMBL" id="KCZ83294.1"/>
    </source>
</evidence>
<dbReference type="Pfam" id="PF00512">
    <property type="entry name" value="HisKA"/>
    <property type="match status" value="1"/>
</dbReference>
<organism evidence="18 19">
    <name type="scientific">Hyphomonas jannaschiana VP2</name>
    <dbReference type="NCBI Taxonomy" id="1280952"/>
    <lineage>
        <taxon>Bacteria</taxon>
        <taxon>Pseudomonadati</taxon>
        <taxon>Pseudomonadota</taxon>
        <taxon>Alphaproteobacteria</taxon>
        <taxon>Hyphomonadales</taxon>
        <taxon>Hyphomonadaceae</taxon>
        <taxon>Hyphomonas</taxon>
    </lineage>
</organism>
<dbReference type="OrthoDB" id="9776727at2"/>
<dbReference type="Pfam" id="PF02518">
    <property type="entry name" value="HATPase_c"/>
    <property type="match status" value="1"/>
</dbReference>
<dbReference type="EMBL" id="ARYJ01000020">
    <property type="protein sequence ID" value="KCZ83294.1"/>
    <property type="molecule type" value="Genomic_DNA"/>
</dbReference>
<feature type="region of interest" description="Disordered" evidence="14">
    <location>
        <begin position="735"/>
        <end position="767"/>
    </location>
</feature>
<gene>
    <name evidence="18" type="ORF">HJA_17203</name>
</gene>
<evidence type="ECO:0000256" key="9">
    <source>
        <dbReference type="ARBA" id="ARBA00022777"/>
    </source>
</evidence>
<dbReference type="Gene3D" id="3.30.565.10">
    <property type="entry name" value="Histidine kinase-like ATPase, C-terminal domain"/>
    <property type="match status" value="1"/>
</dbReference>
<evidence type="ECO:0000256" key="11">
    <source>
        <dbReference type="ARBA" id="ARBA00022989"/>
    </source>
</evidence>
<dbReference type="InterPro" id="IPR005467">
    <property type="entry name" value="His_kinase_dom"/>
</dbReference>
<dbReference type="PROSITE" id="PS50109">
    <property type="entry name" value="HIS_KIN"/>
    <property type="match status" value="1"/>
</dbReference>
<dbReference type="Proteomes" id="UP000024816">
    <property type="component" value="Unassembled WGS sequence"/>
</dbReference>
<dbReference type="SMART" id="SM00388">
    <property type="entry name" value="HisKA"/>
    <property type="match status" value="1"/>
</dbReference>
<dbReference type="Pfam" id="PF00672">
    <property type="entry name" value="HAMP"/>
    <property type="match status" value="1"/>
</dbReference>
<evidence type="ECO:0000256" key="8">
    <source>
        <dbReference type="ARBA" id="ARBA00022741"/>
    </source>
</evidence>
<dbReference type="SUPFAM" id="SSF55874">
    <property type="entry name" value="ATPase domain of HSP90 chaperone/DNA topoisomerase II/histidine kinase"/>
    <property type="match status" value="1"/>
</dbReference>
<comment type="caution">
    <text evidence="18">The sequence shown here is derived from an EMBL/GenBank/DDBJ whole genome shotgun (WGS) entry which is preliminary data.</text>
</comment>
<evidence type="ECO:0000259" key="17">
    <source>
        <dbReference type="PROSITE" id="PS50885"/>
    </source>
</evidence>
<keyword evidence="13 15" id="KW-0472">Membrane</keyword>
<dbReference type="InterPro" id="IPR003661">
    <property type="entry name" value="HisK_dim/P_dom"/>
</dbReference>
<dbReference type="GO" id="GO:0005524">
    <property type="term" value="F:ATP binding"/>
    <property type="evidence" value="ECO:0007669"/>
    <property type="project" value="UniProtKB-KW"/>
</dbReference>
<dbReference type="SMART" id="SM00304">
    <property type="entry name" value="HAMP"/>
    <property type="match status" value="1"/>
</dbReference>
<evidence type="ECO:0000256" key="12">
    <source>
        <dbReference type="ARBA" id="ARBA00023012"/>
    </source>
</evidence>
<dbReference type="InterPro" id="IPR036097">
    <property type="entry name" value="HisK_dim/P_sf"/>
</dbReference>
<keyword evidence="7 15" id="KW-0812">Transmembrane</keyword>
<dbReference type="GO" id="GO:0000155">
    <property type="term" value="F:phosphorelay sensor kinase activity"/>
    <property type="evidence" value="ECO:0007669"/>
    <property type="project" value="InterPro"/>
</dbReference>
<evidence type="ECO:0000256" key="3">
    <source>
        <dbReference type="ARBA" id="ARBA00012438"/>
    </source>
</evidence>
<evidence type="ECO:0000256" key="10">
    <source>
        <dbReference type="ARBA" id="ARBA00022840"/>
    </source>
</evidence>
<dbReference type="PANTHER" id="PTHR43065:SF10">
    <property type="entry name" value="PEROXIDE STRESS-ACTIVATED HISTIDINE KINASE MAK3"/>
    <property type="match status" value="1"/>
</dbReference>
<dbReference type="GO" id="GO:0005886">
    <property type="term" value="C:plasma membrane"/>
    <property type="evidence" value="ECO:0007669"/>
    <property type="project" value="UniProtKB-SubCell"/>
</dbReference>
<dbReference type="PROSITE" id="PS50885">
    <property type="entry name" value="HAMP"/>
    <property type="match status" value="1"/>
</dbReference>
<dbReference type="SUPFAM" id="SSF55785">
    <property type="entry name" value="PYP-like sensor domain (PAS domain)"/>
    <property type="match status" value="1"/>
</dbReference>
<name>A0A059F6Q7_9PROT</name>
<evidence type="ECO:0000259" key="16">
    <source>
        <dbReference type="PROSITE" id="PS50109"/>
    </source>
</evidence>
<dbReference type="Gene3D" id="6.10.340.10">
    <property type="match status" value="1"/>
</dbReference>
<dbReference type="PRINTS" id="PR00344">
    <property type="entry name" value="BCTRLSENSOR"/>
</dbReference>
<reference evidence="18 19" key="1">
    <citation type="journal article" date="2014" name="Antonie Van Leeuwenhoek">
        <title>Hyphomonas beringensis sp. nov. and Hyphomonas chukchiensis sp. nov., isolated from surface seawater of the Bering Sea and Chukchi Sea.</title>
        <authorList>
            <person name="Li C."/>
            <person name="Lai Q."/>
            <person name="Li G."/>
            <person name="Dong C."/>
            <person name="Wang J."/>
            <person name="Liao Y."/>
            <person name="Shao Z."/>
        </authorList>
    </citation>
    <scope>NUCLEOTIDE SEQUENCE [LARGE SCALE GENOMIC DNA]</scope>
    <source>
        <strain evidence="18 19">VP2</strain>
    </source>
</reference>
<accession>A0A059F6Q7</accession>
<keyword evidence="12" id="KW-0902">Two-component regulatory system</keyword>
<keyword evidence="9" id="KW-0418">Kinase</keyword>
<keyword evidence="19" id="KW-1185">Reference proteome</keyword>
<dbReference type="SUPFAM" id="SSF47384">
    <property type="entry name" value="Homodimeric domain of signal transducing histidine kinase"/>
    <property type="match status" value="1"/>
</dbReference>
<feature type="transmembrane region" description="Helical" evidence="15">
    <location>
        <begin position="90"/>
        <end position="113"/>
    </location>
</feature>
<dbReference type="Gene3D" id="3.30.450.20">
    <property type="entry name" value="PAS domain"/>
    <property type="match status" value="1"/>
</dbReference>
<dbReference type="InterPro" id="IPR035965">
    <property type="entry name" value="PAS-like_dom_sf"/>
</dbReference>
<dbReference type="InterPro" id="IPR004358">
    <property type="entry name" value="Sig_transdc_His_kin-like_C"/>
</dbReference>
<dbReference type="Pfam" id="PF19312">
    <property type="entry name" value="NtrY_N"/>
    <property type="match status" value="1"/>
</dbReference>
<protein>
    <recommendedName>
        <fullName evidence="3">histidine kinase</fullName>
        <ecNumber evidence="3">2.7.13.3</ecNumber>
    </recommendedName>
</protein>
<dbReference type="InterPro" id="IPR045671">
    <property type="entry name" value="NtrY-like_N"/>
</dbReference>
<dbReference type="CDD" id="cd00082">
    <property type="entry name" value="HisKA"/>
    <property type="match status" value="1"/>
</dbReference>
<dbReference type="InterPro" id="IPR003594">
    <property type="entry name" value="HATPase_dom"/>
</dbReference>
<evidence type="ECO:0000256" key="6">
    <source>
        <dbReference type="ARBA" id="ARBA00022679"/>
    </source>
</evidence>
<keyword evidence="8" id="KW-0547">Nucleotide-binding</keyword>